<reference evidence="2" key="1">
    <citation type="submission" date="2022-05" db="EMBL/GenBank/DDBJ databases">
        <authorList>
            <person name="Sun H.-N."/>
        </authorList>
    </citation>
    <scope>NUCLEOTIDE SEQUENCE</scope>
    <source>
        <strain evidence="2">HB14</strain>
    </source>
</reference>
<dbReference type="EMBL" id="JAMFTH010000001">
    <property type="protein sequence ID" value="MCP8899059.1"/>
    <property type="molecule type" value="Genomic_DNA"/>
</dbReference>
<dbReference type="RefSeq" id="WP_253967320.1">
    <property type="nucleotide sequence ID" value="NZ_JAMFTH010000001.1"/>
</dbReference>
<dbReference type="AlphaFoldDB" id="A0A9X2HWP6"/>
<dbReference type="InterPro" id="IPR024402">
    <property type="entry name" value="DUF2726"/>
</dbReference>
<protein>
    <submittedName>
        <fullName evidence="2">DUF2726 domain-containing protein</fullName>
    </submittedName>
</protein>
<organism evidence="2 3">
    <name type="scientific">Gilvimarinus xylanilyticus</name>
    <dbReference type="NCBI Taxonomy" id="2944139"/>
    <lineage>
        <taxon>Bacteria</taxon>
        <taxon>Pseudomonadati</taxon>
        <taxon>Pseudomonadota</taxon>
        <taxon>Gammaproteobacteria</taxon>
        <taxon>Cellvibrionales</taxon>
        <taxon>Cellvibrionaceae</taxon>
        <taxon>Gilvimarinus</taxon>
    </lineage>
</organism>
<dbReference type="Proteomes" id="UP001139319">
    <property type="component" value="Unassembled WGS sequence"/>
</dbReference>
<feature type="domain" description="DUF2726" evidence="1">
    <location>
        <begin position="33"/>
        <end position="155"/>
    </location>
</feature>
<evidence type="ECO:0000313" key="3">
    <source>
        <dbReference type="Proteomes" id="UP001139319"/>
    </source>
</evidence>
<accession>A0A9X2HWP6</accession>
<name>A0A9X2HWP6_9GAMM</name>
<reference evidence="2" key="2">
    <citation type="submission" date="2023-01" db="EMBL/GenBank/DDBJ databases">
        <title>Gilvimarinus xylanilyticus HB14 isolated from Caulerpa lentillifera aquaculture base in Hainan, China.</title>
        <authorList>
            <person name="Zhang Y.-J."/>
        </authorList>
    </citation>
    <scope>NUCLEOTIDE SEQUENCE</scope>
    <source>
        <strain evidence="2">HB14</strain>
    </source>
</reference>
<keyword evidence="3" id="KW-1185">Reference proteome</keyword>
<gene>
    <name evidence="2" type="ORF">M6D89_07085</name>
</gene>
<evidence type="ECO:0000259" key="1">
    <source>
        <dbReference type="Pfam" id="PF10881"/>
    </source>
</evidence>
<comment type="caution">
    <text evidence="2">The sequence shown here is derived from an EMBL/GenBank/DDBJ whole genome shotgun (WGS) entry which is preliminary data.</text>
</comment>
<proteinExistence type="predicted"/>
<evidence type="ECO:0000313" key="2">
    <source>
        <dbReference type="EMBL" id="MCP8899059.1"/>
    </source>
</evidence>
<sequence length="172" mass="19062">MEYLILIVLVLAVLAILGVATAKRQYGYRKHVTLFTKAERSFLGVLDQAVGEEYRIFGKVRVADILAPEKGMSRKSWRTAFNKISGKHFDYVLCKKSDLSVIAVVELDDKSHRGSRAKARDSFLENACSSAGLTLVRFPAKASYQVHSVRDSLHKAISPKADHNSSSAGHKK</sequence>
<dbReference type="Pfam" id="PF10881">
    <property type="entry name" value="DUF2726"/>
    <property type="match status" value="1"/>
</dbReference>